<accession>A0A1C4BP69</accession>
<dbReference type="Proteomes" id="UP000199698">
    <property type="component" value="Unassembled WGS sequence"/>
</dbReference>
<name>A0A1C4BP69_9GAMM</name>
<reference evidence="4" key="1">
    <citation type="submission" date="2016-08" db="EMBL/GenBank/DDBJ databases">
        <authorList>
            <person name="Varghese N."/>
            <person name="Submissions Spin"/>
        </authorList>
    </citation>
    <scope>NUCLEOTIDE SEQUENCE [LARGE SCALE GENOMIC DNA]</scope>
    <source>
        <strain evidence="4">R-53144</strain>
    </source>
</reference>
<keyword evidence="2 3" id="KW-0808">Transferase</keyword>
<proteinExistence type="inferred from homology"/>
<keyword evidence="2 3" id="KW-0012">Acyltransferase</keyword>
<comment type="subcellular location">
    <subcellularLocation>
        <location evidence="2">Cytoplasm</location>
    </subcellularLocation>
</comment>
<protein>
    <recommendedName>
        <fullName evidence="2">RTX toxin-activating lysine-acyltransferase</fullName>
        <ecNumber evidence="2">2.3.1.-</ecNumber>
    </recommendedName>
</protein>
<dbReference type="GO" id="GO:0009404">
    <property type="term" value="P:toxin metabolic process"/>
    <property type="evidence" value="ECO:0007669"/>
    <property type="project" value="UniProtKB-UniRule"/>
</dbReference>
<evidence type="ECO:0000313" key="4">
    <source>
        <dbReference type="Proteomes" id="UP000199698"/>
    </source>
</evidence>
<keyword evidence="2" id="KW-0963">Cytoplasm</keyword>
<dbReference type="EMBL" id="FMBA01000023">
    <property type="protein sequence ID" value="SCC08620.1"/>
    <property type="molecule type" value="Genomic_DNA"/>
</dbReference>
<comment type="function">
    <text evidence="2">Involved in fatty acylation of protoxin at internal lysine residues, thereby converting it to the active toxin.</text>
</comment>
<sequence>MSDFNQYVDRIIAPSIYPDTIWNEAEVLGAMIWLWNQNPAYKKVAIDSALDILQPIIRSKNFALIVHNNKPLGYINWAYFNNQEEQQYLNKELPYVNFVHCNQPNKSKRLWLLSFYCPFGLHEVFLTKSICKKVLKNNLCYFGYHKSKSNTVIKKVQC</sequence>
<dbReference type="EC" id="2.3.1.-" evidence="2"/>
<dbReference type="RefSeq" id="WP_091123373.1">
    <property type="nucleotide sequence ID" value="NZ_FMBA01000023.1"/>
</dbReference>
<evidence type="ECO:0000256" key="1">
    <source>
        <dbReference type="ARBA" id="ARBA00005686"/>
    </source>
</evidence>
<organism evidence="3 4">
    <name type="scientific">Gilliamella intestini</name>
    <dbReference type="NCBI Taxonomy" id="1798183"/>
    <lineage>
        <taxon>Bacteria</taxon>
        <taxon>Pseudomonadati</taxon>
        <taxon>Pseudomonadota</taxon>
        <taxon>Gammaproteobacteria</taxon>
        <taxon>Orbales</taxon>
        <taxon>Orbaceae</taxon>
        <taxon>Gilliamella</taxon>
    </lineage>
</organism>
<dbReference type="GO" id="GO:0005737">
    <property type="term" value="C:cytoplasm"/>
    <property type="evidence" value="ECO:0007669"/>
    <property type="project" value="UniProtKB-SubCell"/>
</dbReference>
<gene>
    <name evidence="3" type="ORF">GA0061080_10236</name>
</gene>
<dbReference type="InterPro" id="IPR003996">
    <property type="entry name" value="RTX_toxin-activating_protC_bac"/>
</dbReference>
<evidence type="ECO:0000313" key="3">
    <source>
        <dbReference type="EMBL" id="SCC08620.1"/>
    </source>
</evidence>
<evidence type="ECO:0000256" key="2">
    <source>
        <dbReference type="RuleBase" id="RU368102"/>
    </source>
</evidence>
<dbReference type="GO" id="GO:0016746">
    <property type="term" value="F:acyltransferase activity"/>
    <property type="evidence" value="ECO:0007669"/>
    <property type="project" value="UniProtKB-UniRule"/>
</dbReference>
<dbReference type="Pfam" id="PF02794">
    <property type="entry name" value="HlyC"/>
    <property type="match status" value="1"/>
</dbReference>
<keyword evidence="4" id="KW-1185">Reference proteome</keyword>
<comment type="similarity">
    <text evidence="1 2">Belongs to the RTX toxin acyltransferase family.</text>
</comment>
<keyword evidence="2" id="KW-0204">Cytolysis</keyword>
<dbReference type="AlphaFoldDB" id="A0A1C4BP69"/>
<dbReference type="GO" id="GO:0031640">
    <property type="term" value="P:killing of cells of another organism"/>
    <property type="evidence" value="ECO:0007669"/>
    <property type="project" value="UniProtKB-KW"/>
</dbReference>
<dbReference type="OrthoDB" id="8596436at2"/>